<accession>A0A226CVU9</accession>
<dbReference type="OrthoDB" id="5824032at2759"/>
<dbReference type="STRING" id="158441.A0A226CVU9"/>
<keyword evidence="1" id="KW-0812">Transmembrane</keyword>
<keyword evidence="1" id="KW-0472">Membrane</keyword>
<reference evidence="2 3" key="1">
    <citation type="submission" date="2015-12" db="EMBL/GenBank/DDBJ databases">
        <title>The genome of Folsomia candida.</title>
        <authorList>
            <person name="Faddeeva A."/>
            <person name="Derks M.F."/>
            <person name="Anvar Y."/>
            <person name="Smit S."/>
            <person name="Van Straalen N."/>
            <person name="Roelofs D."/>
        </authorList>
    </citation>
    <scope>NUCLEOTIDE SEQUENCE [LARGE SCALE GENOMIC DNA]</scope>
    <source>
        <strain evidence="2 3">VU population</strain>
        <tissue evidence="2">Whole body</tissue>
    </source>
</reference>
<dbReference type="GO" id="GO:0006120">
    <property type="term" value="P:mitochondrial electron transport, NADH to ubiquinone"/>
    <property type="evidence" value="ECO:0007669"/>
    <property type="project" value="InterPro"/>
</dbReference>
<sequence>MAGGQSIDGAGDQAAGVKPMSITGRMVRERERLTGMTPEERAWRKKWLKDQILSPNEPKYIKELHSEAFNPIRRFYRYPLDFVFHRVLQPFIGEVPAKVARFYVGRAALIYVGVLATWYLFKYNNNKWDSKSGWRIIRSKAAILPGEPGYGEVIPDKKPNDYIDRGFKASILNKYKET</sequence>
<dbReference type="InterPro" id="IPR019174">
    <property type="entry name" value="NADH_DH_b-subcmplx_su6"/>
</dbReference>
<dbReference type="Pfam" id="PF09782">
    <property type="entry name" value="NDUF_B6"/>
    <property type="match status" value="1"/>
</dbReference>
<evidence type="ECO:0000313" key="2">
    <source>
        <dbReference type="EMBL" id="OXA37049.1"/>
    </source>
</evidence>
<dbReference type="PANTHER" id="PTHR21106:SF2">
    <property type="entry name" value="NADH DEHYDROGENASE [UBIQUINONE] 1 BETA SUBCOMPLEX SUBUNIT 6"/>
    <property type="match status" value="1"/>
</dbReference>
<dbReference type="GO" id="GO:0005739">
    <property type="term" value="C:mitochondrion"/>
    <property type="evidence" value="ECO:0007669"/>
    <property type="project" value="GOC"/>
</dbReference>
<dbReference type="PANTHER" id="PTHR21106">
    <property type="entry name" value="NADH DEHYDROGENASE [UBIQUINONE] 1 BETA SUBCOMPLEX SUBUNIT 6"/>
    <property type="match status" value="1"/>
</dbReference>
<gene>
    <name evidence="2" type="ORF">Fcan01_28210</name>
</gene>
<protein>
    <submittedName>
        <fullName evidence="2">NADH dehydrogenase [ubiquinone] 1 beta subcomplex subunit 6</fullName>
    </submittedName>
</protein>
<proteinExistence type="predicted"/>
<feature type="transmembrane region" description="Helical" evidence="1">
    <location>
        <begin position="103"/>
        <end position="121"/>
    </location>
</feature>
<evidence type="ECO:0000256" key="1">
    <source>
        <dbReference type="SAM" id="Phobius"/>
    </source>
</evidence>
<name>A0A226CVU9_FOLCA</name>
<dbReference type="AlphaFoldDB" id="A0A226CVU9"/>
<evidence type="ECO:0000313" key="3">
    <source>
        <dbReference type="Proteomes" id="UP000198287"/>
    </source>
</evidence>
<dbReference type="OMA" id="IRFWTGK"/>
<comment type="caution">
    <text evidence="2">The sequence shown here is derived from an EMBL/GenBank/DDBJ whole genome shotgun (WGS) entry which is preliminary data.</text>
</comment>
<organism evidence="2 3">
    <name type="scientific">Folsomia candida</name>
    <name type="common">Springtail</name>
    <dbReference type="NCBI Taxonomy" id="158441"/>
    <lineage>
        <taxon>Eukaryota</taxon>
        <taxon>Metazoa</taxon>
        <taxon>Ecdysozoa</taxon>
        <taxon>Arthropoda</taxon>
        <taxon>Hexapoda</taxon>
        <taxon>Collembola</taxon>
        <taxon>Entomobryomorpha</taxon>
        <taxon>Isotomoidea</taxon>
        <taxon>Isotomidae</taxon>
        <taxon>Proisotominae</taxon>
        <taxon>Folsomia</taxon>
    </lineage>
</organism>
<dbReference type="EMBL" id="LNIX01000066">
    <property type="protein sequence ID" value="OXA37049.1"/>
    <property type="molecule type" value="Genomic_DNA"/>
</dbReference>
<keyword evidence="1" id="KW-1133">Transmembrane helix</keyword>
<dbReference type="Proteomes" id="UP000198287">
    <property type="component" value="Unassembled WGS sequence"/>
</dbReference>
<keyword evidence="2" id="KW-0830">Ubiquinone</keyword>
<keyword evidence="3" id="KW-1185">Reference proteome</keyword>